<dbReference type="OrthoDB" id="6730379at2759"/>
<evidence type="ECO:0000313" key="3">
    <source>
        <dbReference type="Proteomes" id="UP001140502"/>
    </source>
</evidence>
<name>A0A9W8W0K5_9HYPO</name>
<protein>
    <submittedName>
        <fullName evidence="2">Uncharacterized protein</fullName>
    </submittedName>
</protein>
<keyword evidence="1" id="KW-0812">Transmembrane</keyword>
<accession>A0A9W8W0K5</accession>
<dbReference type="Proteomes" id="UP001140502">
    <property type="component" value="Unassembled WGS sequence"/>
</dbReference>
<keyword evidence="1" id="KW-1133">Transmembrane helix</keyword>
<keyword evidence="1" id="KW-0472">Membrane</keyword>
<proteinExistence type="predicted"/>
<comment type="caution">
    <text evidence="2">The sequence shown here is derived from an EMBL/GenBank/DDBJ whole genome shotgun (WGS) entry which is preliminary data.</text>
</comment>
<sequence>MNAVVFVAYCFFKANQAPLFSLGMGAMLTSYVLSIITISLYIMYCWNENRRRNNIDDKADQRVHMDTDFNDMTDQENVHFRYVR</sequence>
<evidence type="ECO:0000313" key="2">
    <source>
        <dbReference type="EMBL" id="KAJ4309304.1"/>
    </source>
</evidence>
<reference evidence="2" key="1">
    <citation type="submission" date="2022-10" db="EMBL/GenBank/DDBJ databases">
        <title>Tapping the CABI collections for fungal endophytes: first genome assemblies for Collariella, Neodidymelliopsis, Ascochyta clinopodiicola, Didymella pomorum, Didymosphaeria variabile, Neocosmospora piperis and Neocucurbitaria cava.</title>
        <authorList>
            <person name="Hill R."/>
        </authorList>
    </citation>
    <scope>NUCLEOTIDE SEQUENCE</scope>
    <source>
        <strain evidence="2">IMI 366586</strain>
    </source>
</reference>
<dbReference type="AlphaFoldDB" id="A0A9W8W0K5"/>
<evidence type="ECO:0000256" key="1">
    <source>
        <dbReference type="SAM" id="Phobius"/>
    </source>
</evidence>
<feature type="transmembrane region" description="Helical" evidence="1">
    <location>
        <begin position="26"/>
        <end position="46"/>
    </location>
</feature>
<gene>
    <name evidence="2" type="ORF">N0V84_011578</name>
</gene>
<dbReference type="EMBL" id="JAPEUR010000446">
    <property type="protein sequence ID" value="KAJ4309304.1"/>
    <property type="molecule type" value="Genomic_DNA"/>
</dbReference>
<keyword evidence="3" id="KW-1185">Reference proteome</keyword>
<organism evidence="2 3">
    <name type="scientific">Fusarium piperis</name>
    <dbReference type="NCBI Taxonomy" id="1435070"/>
    <lineage>
        <taxon>Eukaryota</taxon>
        <taxon>Fungi</taxon>
        <taxon>Dikarya</taxon>
        <taxon>Ascomycota</taxon>
        <taxon>Pezizomycotina</taxon>
        <taxon>Sordariomycetes</taxon>
        <taxon>Hypocreomycetidae</taxon>
        <taxon>Hypocreales</taxon>
        <taxon>Nectriaceae</taxon>
        <taxon>Fusarium</taxon>
        <taxon>Fusarium solani species complex</taxon>
    </lineage>
</organism>